<evidence type="ECO:0000259" key="2">
    <source>
        <dbReference type="Pfam" id="PF22113"/>
    </source>
</evidence>
<dbReference type="Gene3D" id="1.10.720.180">
    <property type="match status" value="1"/>
</dbReference>
<organism evidence="3 4">
    <name type="scientific">Geobacter metallireducens (strain ATCC 53774 / DSM 7210 / GS-15)</name>
    <dbReference type="NCBI Taxonomy" id="269799"/>
    <lineage>
        <taxon>Bacteria</taxon>
        <taxon>Pseudomonadati</taxon>
        <taxon>Thermodesulfobacteriota</taxon>
        <taxon>Desulfuromonadia</taxon>
        <taxon>Geobacterales</taxon>
        <taxon>Geobacteraceae</taxon>
        <taxon>Geobacter</taxon>
    </lineage>
</organism>
<keyword evidence="1" id="KW-0732">Signal</keyword>
<dbReference type="STRING" id="269799.Gmet_0910"/>
<keyword evidence="4" id="KW-1185">Reference proteome</keyword>
<feature type="domain" description="Outer membrane cytochrome MtrC/MtrF-like" evidence="2">
    <location>
        <begin position="190"/>
        <end position="377"/>
    </location>
</feature>
<dbReference type="RefSeq" id="WP_004513940.1">
    <property type="nucleotide sequence ID" value="NC_007517.1"/>
</dbReference>
<dbReference type="HOGENOM" id="CLU_011293_1_0_7"/>
<evidence type="ECO:0000313" key="3">
    <source>
        <dbReference type="EMBL" id="ABB31152.1"/>
    </source>
</evidence>
<dbReference type="Pfam" id="PF22113">
    <property type="entry name" value="Mtrc-MtrF_II-IV_dom"/>
    <property type="match status" value="2"/>
</dbReference>
<keyword evidence="3" id="KW-0449">Lipoprotein</keyword>
<accession>Q39X72</accession>
<evidence type="ECO:0000256" key="1">
    <source>
        <dbReference type="ARBA" id="ARBA00022729"/>
    </source>
</evidence>
<name>Q39X72_GEOMG</name>
<sequence>MYGNSVRRLLLGVCLLTVAAMLYGCGSSKKEGAGAGTAQATPTGNIQSSVQSVNTSGPLPVVTFTLFDENGNPLDPTSLPANSVRFTMAQLGADGYYKNYIPTTTATQPGYDSGGTFATVSPGIYTYTFKTDIKDPTKTLGNLAFDPTLTHTVAAQITRTVTSVSGTSFQQASNPYLNFRPDGGAVTATREVVSISACNECHGSLGLHGGGRRDIALCIVCHYPGVIDPQTGNSVDMKVLIHKIHMGEKLPSVAQGVGYAIIGFGNSFNSYSTVGYPFISGDSRITGTPIECTKCHKQGTDLVGRTFGKDVDKWKGAPKIANCTTCHDTTTFDGSATLTVNNPRSGDTAPNPVTITSAPHSGGNATDAVCAGCHIDSTPTDQYTLSVVGAHTILEKAPSYYTGINFQIINVANATAGNAPTVTFKITKDDGTAISPAAPSSFSLKFGYFTQLDYLNNGLANYGQPLSQATTAATANGDGSYTISFATPIPVALTAGVGVIGLEGRIPYTTPKGTYNVGGTAVQWYFNLANGARITDQSLHRRKVVSVEKCNACHSRLSLHGANRVNSIEECVICHNPNATDKGRRVGGPFLDGLAERTINLKDMIHSIHTGEELSVKPYVVYGFGNTPNIFSHVRYPNDRRICTACHLDGTFGLPLPTNALGTTTATGANPLDNSDDTKIQPITAACTSCHDGAGTATHIADKVVGGAETCVQCHRTGLLVGPDFAHTPVR</sequence>
<dbReference type="AlphaFoldDB" id="Q39X72"/>
<proteinExistence type="predicted"/>
<reference evidence="3 4" key="1">
    <citation type="submission" date="2005-10" db="EMBL/GenBank/DDBJ databases">
        <title>Complete sequence of Geobacter metallireducens GS-15.</title>
        <authorList>
            <consortium name="US DOE Joint Genome Institute"/>
            <person name="Copeland A."/>
            <person name="Lucas S."/>
            <person name="Lapidus A."/>
            <person name="Barry K."/>
            <person name="Detter J.C."/>
            <person name="Glavina T."/>
            <person name="Hammon N."/>
            <person name="Israni S."/>
            <person name="Pitluck S."/>
            <person name="Di Bartolo G."/>
            <person name="Chain P."/>
            <person name="Schmutz J."/>
            <person name="Larimer F."/>
            <person name="Land M."/>
            <person name="Kyrpides N."/>
            <person name="Ivanova N."/>
            <person name="Richardson P."/>
        </authorList>
    </citation>
    <scope>NUCLEOTIDE SEQUENCE [LARGE SCALE GENOMIC DNA]</scope>
    <source>
        <strain evidence="4">ATCC 53774 / DSM 7210 / GS-15</strain>
    </source>
</reference>
<dbReference type="PANTHER" id="PTHR35038">
    <property type="entry name" value="DISSIMILATORY SULFITE REDUCTASE SIRA"/>
    <property type="match status" value="1"/>
</dbReference>
<dbReference type="SUPFAM" id="SSF48695">
    <property type="entry name" value="Multiheme cytochromes"/>
    <property type="match status" value="1"/>
</dbReference>
<feature type="domain" description="Outer membrane cytochrome MtrC/MtrF-like" evidence="2">
    <location>
        <begin position="542"/>
        <end position="723"/>
    </location>
</feature>
<protein>
    <submittedName>
        <fullName evidence="3">Lipoprotein cytochrome c</fullName>
    </submittedName>
</protein>
<dbReference type="InterPro" id="IPR020014">
    <property type="entry name" value="Decahaem_cyt-c_OmcA/MtrC"/>
</dbReference>
<dbReference type="PROSITE" id="PS51257">
    <property type="entry name" value="PROKAR_LIPOPROTEIN"/>
    <property type="match status" value="1"/>
</dbReference>
<dbReference type="KEGG" id="gme:Gmet_0910"/>
<dbReference type="eggNOG" id="COG3303">
    <property type="taxonomic scope" value="Bacteria"/>
</dbReference>
<dbReference type="InterPro" id="IPR036280">
    <property type="entry name" value="Multihaem_cyt_sf"/>
</dbReference>
<dbReference type="NCBIfam" id="TIGR03507">
    <property type="entry name" value="decahem_SO1788"/>
    <property type="match status" value="1"/>
</dbReference>
<dbReference type="EMBL" id="CP000148">
    <property type="protein sequence ID" value="ABB31152.1"/>
    <property type="molecule type" value="Genomic_DNA"/>
</dbReference>
<dbReference type="InterPro" id="IPR054337">
    <property type="entry name" value="Mtrc-MtrF-like_dom_II/IV"/>
</dbReference>
<evidence type="ECO:0000313" key="4">
    <source>
        <dbReference type="Proteomes" id="UP000007073"/>
    </source>
</evidence>
<dbReference type="InterPro" id="IPR051829">
    <property type="entry name" value="Multiheme_Cytochr_ET"/>
</dbReference>
<dbReference type="Proteomes" id="UP000007073">
    <property type="component" value="Chromosome"/>
</dbReference>
<reference evidence="3 4" key="2">
    <citation type="journal article" date="2009" name="BMC Microbiol.">
        <title>The genome sequence of Geobacter metallireducens: features of metabolism, physiology and regulation common and dissimilar to Geobacter sulfurreducens.</title>
        <authorList>
            <person name="Aklujkar M."/>
            <person name="Krushkal J."/>
            <person name="DiBartolo G."/>
            <person name="Lapidus A."/>
            <person name="Land M.L."/>
            <person name="Lovley D.R."/>
        </authorList>
    </citation>
    <scope>NUCLEOTIDE SEQUENCE [LARGE SCALE GENOMIC DNA]</scope>
    <source>
        <strain evidence="4">ATCC 53774 / DSM 7210 / GS-15</strain>
    </source>
</reference>
<gene>
    <name evidence="3" type="ordered locus">Gmet_0910</name>
</gene>